<dbReference type="RefSeq" id="WP_311534147.1">
    <property type="nucleotide sequence ID" value="NZ_JAVRHQ010000005.1"/>
</dbReference>
<sequence>MKRLFIDTNIILDLLAKRNPFYAAAAQMFSLADKGELKLAISSLSFANTHYILSRLKSTNEAKFILRKFKVLVEVLPLNDKIIELALNDKDFNDFEDAMQYYTALEFQHSIIISRNLKDFRNSKIPVLTAKELLAKA</sequence>
<dbReference type="InterPro" id="IPR029060">
    <property type="entry name" value="PIN-like_dom_sf"/>
</dbReference>
<dbReference type="Proteomes" id="UP001262889">
    <property type="component" value="Unassembled WGS sequence"/>
</dbReference>
<name>A0ABU3C854_9FLAO</name>
<dbReference type="EMBL" id="JAVRHQ010000005">
    <property type="protein sequence ID" value="MDT0642481.1"/>
    <property type="molecule type" value="Genomic_DNA"/>
</dbReference>
<organism evidence="2 3">
    <name type="scientific">Autumnicola tepida</name>
    <dbReference type="NCBI Taxonomy" id="3075595"/>
    <lineage>
        <taxon>Bacteria</taxon>
        <taxon>Pseudomonadati</taxon>
        <taxon>Bacteroidota</taxon>
        <taxon>Flavobacteriia</taxon>
        <taxon>Flavobacteriales</taxon>
        <taxon>Flavobacteriaceae</taxon>
        <taxon>Autumnicola</taxon>
    </lineage>
</organism>
<dbReference type="CDD" id="cd09854">
    <property type="entry name" value="PIN_VapC-like"/>
    <property type="match status" value="1"/>
</dbReference>
<feature type="domain" description="PIN" evidence="1">
    <location>
        <begin position="3"/>
        <end position="117"/>
    </location>
</feature>
<keyword evidence="3" id="KW-1185">Reference proteome</keyword>
<gene>
    <name evidence="2" type="ORF">RM553_06510</name>
</gene>
<dbReference type="InterPro" id="IPR002716">
    <property type="entry name" value="PIN_dom"/>
</dbReference>
<dbReference type="SUPFAM" id="SSF88723">
    <property type="entry name" value="PIN domain-like"/>
    <property type="match status" value="1"/>
</dbReference>
<dbReference type="Gene3D" id="3.40.50.1010">
    <property type="entry name" value="5'-nuclease"/>
    <property type="match status" value="1"/>
</dbReference>
<evidence type="ECO:0000259" key="1">
    <source>
        <dbReference type="Pfam" id="PF13470"/>
    </source>
</evidence>
<proteinExistence type="predicted"/>
<evidence type="ECO:0000313" key="3">
    <source>
        <dbReference type="Proteomes" id="UP001262889"/>
    </source>
</evidence>
<protein>
    <submittedName>
        <fullName evidence="2">PIN domain-containing protein</fullName>
    </submittedName>
</protein>
<reference evidence="2 3" key="1">
    <citation type="submission" date="2023-09" db="EMBL/GenBank/DDBJ databases">
        <authorList>
            <person name="Rey-Velasco X."/>
        </authorList>
    </citation>
    <scope>NUCLEOTIDE SEQUENCE [LARGE SCALE GENOMIC DNA]</scope>
    <source>
        <strain evidence="2 3">F363</strain>
    </source>
</reference>
<accession>A0ABU3C854</accession>
<comment type="caution">
    <text evidence="2">The sequence shown here is derived from an EMBL/GenBank/DDBJ whole genome shotgun (WGS) entry which is preliminary data.</text>
</comment>
<evidence type="ECO:0000313" key="2">
    <source>
        <dbReference type="EMBL" id="MDT0642481.1"/>
    </source>
</evidence>
<dbReference type="Pfam" id="PF13470">
    <property type="entry name" value="PIN_3"/>
    <property type="match status" value="1"/>
</dbReference>